<proteinExistence type="predicted"/>
<dbReference type="Gene3D" id="3.40.50.300">
    <property type="entry name" value="P-loop containing nucleotide triphosphate hydrolases"/>
    <property type="match status" value="2"/>
</dbReference>
<evidence type="ECO:0000313" key="1">
    <source>
        <dbReference type="EMBL" id="KAF5354129.1"/>
    </source>
</evidence>
<accession>A0A8H5D6M2</accession>
<dbReference type="InterPro" id="IPR027417">
    <property type="entry name" value="P-loop_NTPase"/>
</dbReference>
<dbReference type="Proteomes" id="UP000559027">
    <property type="component" value="Unassembled WGS sequence"/>
</dbReference>
<evidence type="ECO:0000313" key="2">
    <source>
        <dbReference type="Proteomes" id="UP000559027"/>
    </source>
</evidence>
<dbReference type="OrthoDB" id="3047296at2759"/>
<gene>
    <name evidence="1" type="ORF">D9756_007105</name>
</gene>
<sequence>MKESRFYRVRLFMNFARNGGKPCVIRSTLLYRLACLRILVPHTVQPPLGTRLEHLEYELVKWDLKSKIFFHTFGASSSGIMLSQQNLSQALRLRRSGSGMSSLIHDATGSYATNVAPDDWHNEHPAEPYTDTIQSHGYTIPGVEHTDFPLVFIDTPGFNSSSSQNDVHAALRRLYDWLKRCKPHTKLDGVVFMHDVSIDQLHNRPTFSPRENIMEKLCGSDWAQKIVFVSSHWDQIGDARPEGIQKQIEAYWFVMQSYPGAQKLYKYGYPGTGAFAWETLRPLVERALTNRKDKLEKELLSLRDNIPPDLYDRVDRVVRQKMDLMHKLVPKLGKGETEMILEDDERDFYKKLNSEALNLWKNVENELDIVELERLLTVGLSNDTEKIRKINIAVVGSIKSGKSQFIYNVTGQRQSYIASECNLHPHTKEFDTAYCMIQAADLSLQWDCHVTLIDTPGFDYLDQSNDEKVGFASLLNWVRKRFGGPKLDGMIYLHSIQHDELDNRISLSHYSQPLQDLWRDNWNRRIVFVNSFWSEGFLNTDDKRMSSEDMERRQQAIKENYLNLVKVPMIRYDAMSGKSAKAILCEALLHIL</sequence>
<evidence type="ECO:0008006" key="3">
    <source>
        <dbReference type="Google" id="ProtNLM"/>
    </source>
</evidence>
<protein>
    <recommendedName>
        <fullName evidence="3">G domain-containing protein</fullName>
    </recommendedName>
</protein>
<reference evidence="1 2" key="1">
    <citation type="journal article" date="2020" name="ISME J.">
        <title>Uncovering the hidden diversity of litter-decomposition mechanisms in mushroom-forming fungi.</title>
        <authorList>
            <person name="Floudas D."/>
            <person name="Bentzer J."/>
            <person name="Ahren D."/>
            <person name="Johansson T."/>
            <person name="Persson P."/>
            <person name="Tunlid A."/>
        </authorList>
    </citation>
    <scope>NUCLEOTIDE SEQUENCE [LARGE SCALE GENOMIC DNA]</scope>
    <source>
        <strain evidence="1 2">CBS 146.42</strain>
    </source>
</reference>
<comment type="caution">
    <text evidence="1">The sequence shown here is derived from an EMBL/GenBank/DDBJ whole genome shotgun (WGS) entry which is preliminary data.</text>
</comment>
<name>A0A8H5D6M2_9AGAR</name>
<dbReference type="EMBL" id="JAACJO010000009">
    <property type="protein sequence ID" value="KAF5354129.1"/>
    <property type="molecule type" value="Genomic_DNA"/>
</dbReference>
<dbReference type="SUPFAM" id="SSF52540">
    <property type="entry name" value="P-loop containing nucleoside triphosphate hydrolases"/>
    <property type="match status" value="2"/>
</dbReference>
<dbReference type="AlphaFoldDB" id="A0A8H5D6M2"/>
<keyword evidence="2" id="KW-1185">Reference proteome</keyword>
<organism evidence="1 2">
    <name type="scientific">Leucocoprinus leucothites</name>
    <dbReference type="NCBI Taxonomy" id="201217"/>
    <lineage>
        <taxon>Eukaryota</taxon>
        <taxon>Fungi</taxon>
        <taxon>Dikarya</taxon>
        <taxon>Basidiomycota</taxon>
        <taxon>Agaricomycotina</taxon>
        <taxon>Agaricomycetes</taxon>
        <taxon>Agaricomycetidae</taxon>
        <taxon>Agaricales</taxon>
        <taxon>Agaricineae</taxon>
        <taxon>Agaricaceae</taxon>
        <taxon>Leucocoprinus</taxon>
    </lineage>
</organism>